<name>A0A1S3Q7Q0_SALSA</name>
<gene>
    <name evidence="3" type="primary">LOC106590009</name>
</gene>
<dbReference type="Proteomes" id="UP001652741">
    <property type="component" value="Chromosome ssa28"/>
</dbReference>
<proteinExistence type="predicted"/>
<organism evidence="2 3">
    <name type="scientific">Salmo salar</name>
    <name type="common">Atlantic salmon</name>
    <dbReference type="NCBI Taxonomy" id="8030"/>
    <lineage>
        <taxon>Eukaryota</taxon>
        <taxon>Metazoa</taxon>
        <taxon>Chordata</taxon>
        <taxon>Craniata</taxon>
        <taxon>Vertebrata</taxon>
        <taxon>Euteleostomi</taxon>
        <taxon>Actinopterygii</taxon>
        <taxon>Neopterygii</taxon>
        <taxon>Teleostei</taxon>
        <taxon>Protacanthopterygii</taxon>
        <taxon>Salmoniformes</taxon>
        <taxon>Salmonidae</taxon>
        <taxon>Salmoninae</taxon>
        <taxon>Salmo</taxon>
    </lineage>
</organism>
<feature type="region of interest" description="Disordered" evidence="1">
    <location>
        <begin position="1"/>
        <end position="99"/>
    </location>
</feature>
<accession>A0A1S3Q7Q0</accession>
<dbReference type="AlphaFoldDB" id="A0A1S3Q7Q0"/>
<dbReference type="GeneID" id="106590009"/>
<sequence length="99" mass="11265">MTKSPSTSARCRSIRKISISGSPEEEDSSWRRQEDSEHKVVVEEEDGSWRRQEDSEHKVVVEEEDGSWRRQEDSEHKVVVEGGGRLLEETGGLRAQGGR</sequence>
<evidence type="ECO:0000256" key="1">
    <source>
        <dbReference type="SAM" id="MobiDB-lite"/>
    </source>
</evidence>
<feature type="compositionally biased region" description="Polar residues" evidence="1">
    <location>
        <begin position="1"/>
        <end position="10"/>
    </location>
</feature>
<dbReference type="RefSeq" id="XP_014035971.2">
    <property type="nucleotide sequence ID" value="XM_014180496.2"/>
</dbReference>
<keyword evidence="2" id="KW-1185">Reference proteome</keyword>
<reference evidence="3" key="1">
    <citation type="submission" date="2025-08" db="UniProtKB">
        <authorList>
            <consortium name="RefSeq"/>
        </authorList>
    </citation>
    <scope>IDENTIFICATION</scope>
</reference>
<protein>
    <submittedName>
        <fullName evidence="3">Uncharacterized protein isoform X3</fullName>
    </submittedName>
</protein>
<feature type="compositionally biased region" description="Basic and acidic residues" evidence="1">
    <location>
        <begin position="28"/>
        <end position="79"/>
    </location>
</feature>
<evidence type="ECO:0000313" key="2">
    <source>
        <dbReference type="Proteomes" id="UP001652741"/>
    </source>
</evidence>
<evidence type="ECO:0000313" key="3">
    <source>
        <dbReference type="RefSeq" id="XP_014035971.2"/>
    </source>
</evidence>